<feature type="region of interest" description="Disordered" evidence="12">
    <location>
        <begin position="1"/>
        <end position="536"/>
    </location>
</feature>
<dbReference type="GO" id="GO:0005524">
    <property type="term" value="F:ATP binding"/>
    <property type="evidence" value="ECO:0007669"/>
    <property type="project" value="UniProtKB-UniRule"/>
</dbReference>
<dbReference type="Proteomes" id="UP001063166">
    <property type="component" value="Unassembled WGS sequence"/>
</dbReference>
<comment type="catalytic activity">
    <reaction evidence="10">
        <text>L-tyrosyl-[protein] + ATP = O-phospho-L-tyrosyl-[protein] + ADP + H(+)</text>
        <dbReference type="Rhea" id="RHEA:10596"/>
        <dbReference type="Rhea" id="RHEA-COMP:10136"/>
        <dbReference type="Rhea" id="RHEA-COMP:20101"/>
        <dbReference type="ChEBI" id="CHEBI:15378"/>
        <dbReference type="ChEBI" id="CHEBI:30616"/>
        <dbReference type="ChEBI" id="CHEBI:46858"/>
        <dbReference type="ChEBI" id="CHEBI:61978"/>
        <dbReference type="ChEBI" id="CHEBI:456216"/>
        <dbReference type="EC" id="2.7.12.1"/>
    </reaction>
</comment>
<proteinExistence type="inferred from homology"/>
<feature type="compositionally biased region" description="Polar residues" evidence="12">
    <location>
        <begin position="1808"/>
        <end position="1833"/>
    </location>
</feature>
<evidence type="ECO:0000256" key="3">
    <source>
        <dbReference type="ARBA" id="ARBA00022527"/>
    </source>
</evidence>
<feature type="compositionally biased region" description="Low complexity" evidence="12">
    <location>
        <begin position="968"/>
        <end position="981"/>
    </location>
</feature>
<feature type="compositionally biased region" description="Polar residues" evidence="12">
    <location>
        <begin position="353"/>
        <end position="364"/>
    </location>
</feature>
<feature type="compositionally biased region" description="Polar residues" evidence="12">
    <location>
        <begin position="1282"/>
        <end position="1292"/>
    </location>
</feature>
<keyword evidence="3" id="KW-0723">Serine/threonine-protein kinase</keyword>
<feature type="compositionally biased region" description="Polar residues" evidence="12">
    <location>
        <begin position="739"/>
        <end position="752"/>
    </location>
</feature>
<feature type="compositionally biased region" description="Low complexity" evidence="12">
    <location>
        <begin position="253"/>
        <end position="283"/>
    </location>
</feature>
<comment type="catalytic activity">
    <reaction evidence="9">
        <text>L-threonyl-[protein] + ATP = O-phospho-L-threonyl-[protein] + ADP + H(+)</text>
        <dbReference type="Rhea" id="RHEA:46608"/>
        <dbReference type="Rhea" id="RHEA-COMP:11060"/>
        <dbReference type="Rhea" id="RHEA-COMP:11605"/>
        <dbReference type="ChEBI" id="CHEBI:15378"/>
        <dbReference type="ChEBI" id="CHEBI:30013"/>
        <dbReference type="ChEBI" id="CHEBI:30616"/>
        <dbReference type="ChEBI" id="CHEBI:61977"/>
        <dbReference type="ChEBI" id="CHEBI:456216"/>
        <dbReference type="EC" id="2.7.12.1"/>
    </reaction>
</comment>
<feature type="compositionally biased region" description="Basic and acidic residues" evidence="12">
    <location>
        <begin position="29"/>
        <end position="52"/>
    </location>
</feature>
<feature type="compositionally biased region" description="Low complexity" evidence="12">
    <location>
        <begin position="374"/>
        <end position="384"/>
    </location>
</feature>
<evidence type="ECO:0000259" key="13">
    <source>
        <dbReference type="PROSITE" id="PS50011"/>
    </source>
</evidence>
<feature type="compositionally biased region" description="Basic and acidic residues" evidence="12">
    <location>
        <begin position="64"/>
        <end position="78"/>
    </location>
</feature>
<evidence type="ECO:0000313" key="15">
    <source>
        <dbReference type="Proteomes" id="UP001063166"/>
    </source>
</evidence>
<dbReference type="GO" id="GO:0004674">
    <property type="term" value="F:protein serine/threonine kinase activity"/>
    <property type="evidence" value="ECO:0007669"/>
    <property type="project" value="UniProtKB-KW"/>
</dbReference>
<feature type="compositionally biased region" description="Low complexity" evidence="12">
    <location>
        <begin position="1775"/>
        <end position="1785"/>
    </location>
</feature>
<dbReference type="InterPro" id="IPR008271">
    <property type="entry name" value="Ser/Thr_kinase_AS"/>
</dbReference>
<feature type="compositionally biased region" description="Low complexity" evidence="12">
    <location>
        <begin position="829"/>
        <end position="839"/>
    </location>
</feature>
<feature type="binding site" evidence="11">
    <location>
        <position position="1463"/>
    </location>
    <ligand>
        <name>ATP</name>
        <dbReference type="ChEBI" id="CHEBI:30616"/>
    </ligand>
</feature>
<feature type="compositionally biased region" description="Polar residues" evidence="12">
    <location>
        <begin position="631"/>
        <end position="646"/>
    </location>
</feature>
<dbReference type="PANTHER" id="PTHR24058:SF22">
    <property type="entry name" value="DUAL SPECIFICITY TYROSINE-PHOSPHORYLATION-REGULATED KINASE 4"/>
    <property type="match status" value="1"/>
</dbReference>
<feature type="compositionally biased region" description="Low complexity" evidence="12">
    <location>
        <begin position="589"/>
        <end position="601"/>
    </location>
</feature>
<dbReference type="Gene3D" id="3.30.10.30">
    <property type="entry name" value="DYRK"/>
    <property type="match status" value="1"/>
</dbReference>
<evidence type="ECO:0000256" key="9">
    <source>
        <dbReference type="ARBA" id="ARBA00049308"/>
    </source>
</evidence>
<feature type="compositionally biased region" description="Low complexity" evidence="12">
    <location>
        <begin position="1148"/>
        <end position="1165"/>
    </location>
</feature>
<feature type="compositionally biased region" description="Gly residues" evidence="12">
    <location>
        <begin position="495"/>
        <end position="507"/>
    </location>
</feature>
<feature type="compositionally biased region" description="Low complexity" evidence="12">
    <location>
        <begin position="474"/>
        <end position="488"/>
    </location>
</feature>
<keyword evidence="15" id="KW-1185">Reference proteome</keyword>
<dbReference type="GO" id="GO:0005737">
    <property type="term" value="C:cytoplasm"/>
    <property type="evidence" value="ECO:0007669"/>
    <property type="project" value="TreeGrafter"/>
</dbReference>
<dbReference type="InterPro" id="IPR042521">
    <property type="entry name" value="DYRK"/>
</dbReference>
<feature type="compositionally biased region" description="Polar residues" evidence="12">
    <location>
        <begin position="918"/>
        <end position="947"/>
    </location>
</feature>
<feature type="compositionally biased region" description="Polar residues" evidence="12">
    <location>
        <begin position="602"/>
        <end position="618"/>
    </location>
</feature>
<dbReference type="Pfam" id="PF00069">
    <property type="entry name" value="Pkinase"/>
    <property type="match status" value="1"/>
</dbReference>
<accession>A0A9P3PGY1</accession>
<feature type="domain" description="Protein kinase" evidence="13">
    <location>
        <begin position="1434"/>
        <end position="1730"/>
    </location>
</feature>
<dbReference type="OrthoDB" id="9332038at2759"/>
<feature type="compositionally biased region" description="Low complexity" evidence="12">
    <location>
        <begin position="1299"/>
        <end position="1310"/>
    </location>
</feature>
<comment type="catalytic activity">
    <reaction evidence="8">
        <text>L-seryl-[protein] + ATP = O-phospho-L-seryl-[protein] + ADP + H(+)</text>
        <dbReference type="Rhea" id="RHEA:17989"/>
        <dbReference type="Rhea" id="RHEA-COMP:9863"/>
        <dbReference type="Rhea" id="RHEA-COMP:11604"/>
        <dbReference type="ChEBI" id="CHEBI:15378"/>
        <dbReference type="ChEBI" id="CHEBI:29999"/>
        <dbReference type="ChEBI" id="CHEBI:30616"/>
        <dbReference type="ChEBI" id="CHEBI:83421"/>
        <dbReference type="ChEBI" id="CHEBI:456216"/>
        <dbReference type="EC" id="2.7.12.1"/>
    </reaction>
</comment>
<evidence type="ECO:0000256" key="10">
    <source>
        <dbReference type="ARBA" id="ARBA00051680"/>
    </source>
</evidence>
<evidence type="ECO:0000256" key="7">
    <source>
        <dbReference type="ARBA" id="ARBA00022840"/>
    </source>
</evidence>
<keyword evidence="7 11" id="KW-0067">ATP-binding</keyword>
<feature type="compositionally biased region" description="Basic and acidic residues" evidence="12">
    <location>
        <begin position="152"/>
        <end position="163"/>
    </location>
</feature>
<dbReference type="FunFam" id="1.10.510.10:FF:000112">
    <property type="entry name" value="Putative dual specificity tyrosine-phosphorylation-regulated kinase 2"/>
    <property type="match status" value="1"/>
</dbReference>
<evidence type="ECO:0000256" key="6">
    <source>
        <dbReference type="ARBA" id="ARBA00022777"/>
    </source>
</evidence>
<dbReference type="Gene3D" id="3.30.200.20">
    <property type="entry name" value="Phosphorylase Kinase, domain 1"/>
    <property type="match status" value="1"/>
</dbReference>
<feature type="compositionally biased region" description="Low complexity" evidence="12">
    <location>
        <begin position="1741"/>
        <end position="1756"/>
    </location>
</feature>
<feature type="compositionally biased region" description="Polar residues" evidence="12">
    <location>
        <begin position="1169"/>
        <end position="1180"/>
    </location>
</feature>
<evidence type="ECO:0000256" key="11">
    <source>
        <dbReference type="PROSITE-ProRule" id="PRU10141"/>
    </source>
</evidence>
<evidence type="ECO:0000256" key="12">
    <source>
        <dbReference type="SAM" id="MobiDB-lite"/>
    </source>
</evidence>
<sequence>MSAPPSPHISHANTQHKKKDRPPALDIPDDGRKASSDGEVRYGRGTDNDQLSRKVQKQPSVHVSHAEEDSPMDRDDPVSRSASATSSLDPYYFGLQSPSDSPVPPLPTAPVNLSTTPEQRQIHEPVTPARDPAAIDRRGLVGVGELATPRWTRAENQEEERPPLPDTTGEVEEYEVVVPEDVQEDEPDSPWTIEAVDGEASEREDPMDVKPPPRSLRSKPSIADESGGEEILYPRKLAAPVPDLPAHSHVDTAAQENQSSASESKASEADPSSSPPSAFVSSVRKARKRSSGEFEMDQFGALVSKQRGVPAHASKTKDEKASARKHRSLNVSSAISSPRDAKGKERRRESVGLTINSSIKSPSARTPERHARHTSASSSSNADSHPTRRVHTTDFSHLPPSPSSSSIQQFLRHPTSSGSSHTPPLHKENAHPSPNVAHSLLRGTQEGWSGLDDEATAEALRKLDGLSGKTARTRASIGSFVRSSSSSRPGTPAGKSGGQWEGVGVGEAGKPKRASGNVRDSISAVKEREPRQSIGLGLAITDAIAGKNDLVGTAFSSDEVSGGASATERTPKKAGTASARSSFTPKRGSTSSTTYTSTPSSRDSASMSTNTSITSVSGASGRHSTGKTRRNSAGSDISSVHSSDATSLKDRVAALAINSDPPDDAVVPPVPPLPKDLSNYRSPPSTSASLTFPQAQGPDERDKTAGQDAPSASLEVPSVTSPQPTAPSPLARDHRLSQHHTSGYTSVHSAPESTPAAPKTPSKKWSFSSALNLNFSSSPSSSSQKSGFPLSPRAVTFGQQIRKSTSKDHGVSSTSSSKDWETKQPEAMLSASSLASLSSIGSVRTPALPSASSKTPDRSNTLSRTGTGSSGDTNHTTSGLSVPNTGPLSPSASVRRGQSKRLTPSSIPFFRRSSSQSMQLPPSNAMTSSSPTLSSGNVSSAQGRQKQTPPPPRDPPSTSVPGSAQRKSSVLSLGLPSLLKSSSRRSLHSDSKEAARELQKMKDAEKEKGKQEKLEKERQKKEDKDRSESRISVLMSGVTRKRGKTLSSTDPRKPKSPVNLPPMHMFDLDSHCPKHNYKDGFVNFETYLTDRSPSVGTNGTNSSQTSKEFKEPPLSAMNSVSGHPKETPTKIPRISSRTSAAASPPLKGSGSALSVRRASASVNVGEPAPSSTNPSPTGTANEFGVMEYSEETPAKTSRHASVRASPSVSTSRVPRQSIAVPNGIRKGSRDSVSFTARKASTSSVASLSTPAAPTEISSAHHRFSALSPSKLKLLSPKISLPTARSSNATGQGIHQAMGSPSSSRQSLSTPSPAPSTVDEEELLGDEEMLHYIRRQQAKKMAAGATQEELDELLQFPEPLPPGTPSSPASVLRNSSQYLSEYERKEVLDYSSVYCFGAKSKKKQATLDSSTNNYGYDDERGDYLIVNRDHLAYRYEIIDTLGKGSFGQVLQCRDHCTGESVAVKIIRNKKRFHHQALVEIKILDSLRKWDADGKHHVLKMIEHFYFRNHLCIATELLSINLYELIKANGFVGFTTALIRRFTSQMLMSLSLMRHHRIVHCDLKPENVLLRHPTKSAIKVIDFGSSCFENEKIYTYIQSRFYRSPEVILGMNYHMAIDMWSLGCILAELYTGFPIFPGENEQEQLSCIMEVLGIPDKEYINRSTRKKLFFDLNGAPRAVINSKGRRRKPGTKTLQQVLRCNDEDFVDFVSKCLVWDPERRIKPQAALRHPFITAGRRPKQPPSTTKTASSSNLSSSRTKQLTETPKKSLISAPTPLTARSARSTATAGGPTTPSNSSHASATLGSSSRSYRASQGQGLSSYSSRTLNGFASTTAK</sequence>
<comment type="caution">
    <text evidence="14">The sequence shown here is derived from an EMBL/GenBank/DDBJ whole genome shotgun (WGS) entry which is preliminary data.</text>
</comment>
<evidence type="ECO:0000256" key="8">
    <source>
        <dbReference type="ARBA" id="ARBA00049003"/>
    </source>
</evidence>
<dbReference type="CDD" id="cd14210">
    <property type="entry name" value="PKc_DYRK"/>
    <property type="match status" value="1"/>
</dbReference>
<feature type="compositionally biased region" description="Low complexity" evidence="12">
    <location>
        <begin position="413"/>
        <end position="423"/>
    </location>
</feature>
<feature type="compositionally biased region" description="Low complexity" evidence="12">
    <location>
        <begin position="904"/>
        <end position="917"/>
    </location>
</feature>
<evidence type="ECO:0000256" key="5">
    <source>
        <dbReference type="ARBA" id="ARBA00022741"/>
    </source>
</evidence>
<dbReference type="EC" id="2.7.12.1" evidence="2"/>
<dbReference type="SUPFAM" id="SSF56112">
    <property type="entry name" value="Protein kinase-like (PK-like)"/>
    <property type="match status" value="1"/>
</dbReference>
<dbReference type="PROSITE" id="PS00107">
    <property type="entry name" value="PROTEIN_KINASE_ATP"/>
    <property type="match status" value="1"/>
</dbReference>
<feature type="compositionally biased region" description="Basic and acidic residues" evidence="12">
    <location>
        <begin position="339"/>
        <end position="350"/>
    </location>
</feature>
<dbReference type="PROSITE" id="PS00108">
    <property type="entry name" value="PROTEIN_KINASE_ST"/>
    <property type="match status" value="1"/>
</dbReference>
<comment type="similarity">
    <text evidence="1">Belongs to the protein kinase superfamily. CMGC Ser/Thr protein kinase family. MNB/DYRK subfamily.</text>
</comment>
<dbReference type="InterPro" id="IPR050494">
    <property type="entry name" value="Ser_Thr_dual-spec_kinase"/>
</dbReference>
<feature type="region of interest" description="Disordered" evidence="12">
    <location>
        <begin position="1282"/>
        <end position="1320"/>
    </location>
</feature>
<dbReference type="PANTHER" id="PTHR24058">
    <property type="entry name" value="DUAL SPECIFICITY PROTEIN KINASE"/>
    <property type="match status" value="1"/>
</dbReference>
<feature type="compositionally biased region" description="Polar residues" evidence="12">
    <location>
        <begin position="850"/>
        <end position="892"/>
    </location>
</feature>
<dbReference type="EMBL" id="BRPK01000002">
    <property type="protein sequence ID" value="GLB35192.1"/>
    <property type="molecule type" value="Genomic_DNA"/>
</dbReference>
<evidence type="ECO:0000313" key="14">
    <source>
        <dbReference type="EMBL" id="GLB35192.1"/>
    </source>
</evidence>
<keyword evidence="4" id="KW-0808">Transferase</keyword>
<evidence type="ECO:0000256" key="1">
    <source>
        <dbReference type="ARBA" id="ARBA00008867"/>
    </source>
</evidence>
<dbReference type="InterPro" id="IPR000719">
    <property type="entry name" value="Prot_kinase_dom"/>
</dbReference>
<dbReference type="GO" id="GO:0005856">
    <property type="term" value="C:cytoskeleton"/>
    <property type="evidence" value="ECO:0007669"/>
    <property type="project" value="TreeGrafter"/>
</dbReference>
<feature type="compositionally biased region" description="Polar residues" evidence="12">
    <location>
        <begin position="578"/>
        <end position="588"/>
    </location>
</feature>
<evidence type="ECO:0000256" key="4">
    <source>
        <dbReference type="ARBA" id="ARBA00022679"/>
    </source>
</evidence>
<evidence type="ECO:0000256" key="2">
    <source>
        <dbReference type="ARBA" id="ARBA00013203"/>
    </source>
</evidence>
<keyword evidence="6" id="KW-0418">Kinase</keyword>
<organism evidence="14 15">
    <name type="scientific">Lyophyllum shimeji</name>
    <name type="common">Hon-shimeji</name>
    <name type="synonym">Tricholoma shimeji</name>
    <dbReference type="NCBI Taxonomy" id="47721"/>
    <lineage>
        <taxon>Eukaryota</taxon>
        <taxon>Fungi</taxon>
        <taxon>Dikarya</taxon>
        <taxon>Basidiomycota</taxon>
        <taxon>Agaricomycotina</taxon>
        <taxon>Agaricomycetes</taxon>
        <taxon>Agaricomycetidae</taxon>
        <taxon>Agaricales</taxon>
        <taxon>Tricholomatineae</taxon>
        <taxon>Lyophyllaceae</taxon>
        <taxon>Lyophyllum</taxon>
    </lineage>
</organism>
<feature type="region of interest" description="Disordered" evidence="12">
    <location>
        <begin position="554"/>
        <end position="1064"/>
    </location>
</feature>
<feature type="compositionally biased region" description="Polar residues" evidence="12">
    <location>
        <begin position="1089"/>
        <end position="1106"/>
    </location>
</feature>
<dbReference type="Gene3D" id="1.10.510.10">
    <property type="entry name" value="Transferase(Phosphotransferase) domain 1"/>
    <property type="match status" value="1"/>
</dbReference>
<name>A0A9P3PGY1_LYOSH</name>
<feature type="region of interest" description="Disordered" evidence="12">
    <location>
        <begin position="1724"/>
        <end position="1833"/>
    </location>
</feature>
<dbReference type="InterPro" id="IPR011009">
    <property type="entry name" value="Kinase-like_dom_sf"/>
</dbReference>
<reference evidence="14" key="1">
    <citation type="submission" date="2022-07" db="EMBL/GenBank/DDBJ databases">
        <title>The genome of Lyophyllum shimeji provides insight into the initial evolution of ectomycorrhizal fungal genome.</title>
        <authorList>
            <person name="Kobayashi Y."/>
            <person name="Shibata T."/>
            <person name="Hirakawa H."/>
            <person name="Shigenobu S."/>
            <person name="Nishiyama T."/>
            <person name="Yamada A."/>
            <person name="Hasebe M."/>
            <person name="Kawaguchi M."/>
        </authorList>
    </citation>
    <scope>NUCLEOTIDE SEQUENCE</scope>
    <source>
        <strain evidence="14">AT787</strain>
    </source>
</reference>
<dbReference type="SMART" id="SM00220">
    <property type="entry name" value="S_TKc"/>
    <property type="match status" value="1"/>
</dbReference>
<protein>
    <recommendedName>
        <fullName evidence="2">dual-specificity kinase</fullName>
        <ecNumber evidence="2">2.7.12.1</ecNumber>
    </recommendedName>
</protein>
<dbReference type="GO" id="GO:0004712">
    <property type="term" value="F:protein serine/threonine/tyrosine kinase activity"/>
    <property type="evidence" value="ECO:0007669"/>
    <property type="project" value="UniProtKB-EC"/>
</dbReference>
<gene>
    <name evidence="14" type="primary">POM1</name>
    <name evidence="14" type="ORF">LshimejAT787_0207570</name>
</gene>
<dbReference type="PROSITE" id="PS50011">
    <property type="entry name" value="PROTEIN_KINASE_DOM"/>
    <property type="match status" value="1"/>
</dbReference>
<keyword evidence="5 11" id="KW-0547">Nucleotide-binding</keyword>
<feature type="region of interest" description="Disordered" evidence="12">
    <location>
        <begin position="1089"/>
        <end position="1251"/>
    </location>
</feature>
<feature type="compositionally biased region" description="Basic and acidic residues" evidence="12">
    <location>
        <begin position="987"/>
        <end position="1029"/>
    </location>
</feature>
<feature type="compositionally biased region" description="Polar residues" evidence="12">
    <location>
        <begin position="1230"/>
        <end position="1251"/>
    </location>
</feature>
<dbReference type="InterPro" id="IPR017441">
    <property type="entry name" value="Protein_kinase_ATP_BS"/>
</dbReference>
<feature type="compositionally biased region" description="Low complexity" evidence="12">
    <location>
        <begin position="766"/>
        <end position="792"/>
    </location>
</feature>
<feature type="compositionally biased region" description="Polar residues" evidence="12">
    <location>
        <begin position="1204"/>
        <end position="1214"/>
    </location>
</feature>
<feature type="compositionally biased region" description="Polar residues" evidence="12">
    <location>
        <begin position="679"/>
        <end position="694"/>
    </location>
</feature>
<feature type="compositionally biased region" description="Low complexity" evidence="12">
    <location>
        <begin position="1792"/>
        <end position="1807"/>
    </location>
</feature>